<sequence length="83" mass="9052">MRKALGLPMQRARTWYRRYGRLGALPTSRSVRQGSYVAGSRTLEDWARFGGGLLAPDPADGPHSDIRASTERLATVTPVSPPS</sequence>
<comment type="caution">
    <text evidence="1">The sequence shown here is derived from an EMBL/GenBank/DDBJ whole genome shotgun (WGS) entry which is preliminary data.</text>
</comment>
<gene>
    <name evidence="1" type="ORF">MOTC310_07140</name>
</gene>
<evidence type="ECO:0000313" key="1">
    <source>
        <dbReference type="EMBL" id="MEE7490266.1"/>
    </source>
</evidence>
<protein>
    <submittedName>
        <fullName evidence="1">Uncharacterized protein</fullName>
    </submittedName>
</protein>
<dbReference type="RefSeq" id="WP_331301290.1">
    <property type="nucleotide sequence ID" value="NZ_MLCA01000001.1"/>
</dbReference>
<name>A0ABU7TKU7_9HYPH</name>
<organism evidence="1 2">
    <name type="scientific">Methylobacterium oryzae</name>
    <dbReference type="NCBI Taxonomy" id="334852"/>
    <lineage>
        <taxon>Bacteria</taxon>
        <taxon>Pseudomonadati</taxon>
        <taxon>Pseudomonadota</taxon>
        <taxon>Alphaproteobacteria</taxon>
        <taxon>Hyphomicrobiales</taxon>
        <taxon>Methylobacteriaceae</taxon>
        <taxon>Methylobacterium</taxon>
    </lineage>
</organism>
<accession>A0ABU7TKU7</accession>
<dbReference type="EMBL" id="MLCA01000001">
    <property type="protein sequence ID" value="MEE7490266.1"/>
    <property type="molecule type" value="Genomic_DNA"/>
</dbReference>
<dbReference type="Proteomes" id="UP001355206">
    <property type="component" value="Unassembled WGS sequence"/>
</dbReference>
<proteinExistence type="predicted"/>
<keyword evidence="2" id="KW-1185">Reference proteome</keyword>
<reference evidence="1 2" key="1">
    <citation type="journal article" date="2012" name="Genet. Mol. Biol.">
        <title>Analysis of 16S rRNA and mxaF genes revealing insights into Methylobacterium niche-specific plant association.</title>
        <authorList>
            <person name="Dourado M.N."/>
            <person name="Andreote F.D."/>
            <person name="Dini-Andreote F."/>
            <person name="Conti R."/>
            <person name="Araujo J.M."/>
            <person name="Araujo W.L."/>
        </authorList>
    </citation>
    <scope>NUCLEOTIDE SEQUENCE [LARGE SCALE GENOMIC DNA]</scope>
    <source>
        <strain evidence="1 2">TC3-10</strain>
    </source>
</reference>
<evidence type="ECO:0000313" key="2">
    <source>
        <dbReference type="Proteomes" id="UP001355206"/>
    </source>
</evidence>